<dbReference type="Pfam" id="PF13417">
    <property type="entry name" value="GST_N_3"/>
    <property type="match status" value="1"/>
</dbReference>
<dbReference type="Gene3D" id="3.40.30.10">
    <property type="entry name" value="Glutaredoxin"/>
    <property type="match status" value="1"/>
</dbReference>
<keyword evidence="3" id="KW-0808">Transferase</keyword>
<dbReference type="Gene3D" id="1.20.1050.10">
    <property type="match status" value="1"/>
</dbReference>
<dbReference type="OrthoDB" id="5740960at2"/>
<organism evidence="3 4">
    <name type="scientific">Halopseudomonas pachastrellae</name>
    <dbReference type="NCBI Taxonomy" id="254161"/>
    <lineage>
        <taxon>Bacteria</taxon>
        <taxon>Pseudomonadati</taxon>
        <taxon>Pseudomonadota</taxon>
        <taxon>Gammaproteobacteria</taxon>
        <taxon>Pseudomonadales</taxon>
        <taxon>Pseudomonadaceae</taxon>
        <taxon>Halopseudomonas</taxon>
    </lineage>
</organism>
<dbReference type="InterPro" id="IPR040079">
    <property type="entry name" value="Glutathione_S-Trfase"/>
</dbReference>
<dbReference type="GO" id="GO:0016740">
    <property type="term" value="F:transferase activity"/>
    <property type="evidence" value="ECO:0007669"/>
    <property type="project" value="UniProtKB-KW"/>
</dbReference>
<gene>
    <name evidence="3" type="ORF">BXT89_14695</name>
</gene>
<accession>A0A1S8DEY4</accession>
<evidence type="ECO:0000259" key="1">
    <source>
        <dbReference type="PROSITE" id="PS50404"/>
    </source>
</evidence>
<dbReference type="SUPFAM" id="SSF47616">
    <property type="entry name" value="GST C-terminal domain-like"/>
    <property type="match status" value="1"/>
</dbReference>
<dbReference type="InterPro" id="IPR010987">
    <property type="entry name" value="Glutathione-S-Trfase_C-like"/>
</dbReference>
<dbReference type="CDD" id="cd03207">
    <property type="entry name" value="GST_C_8"/>
    <property type="match status" value="1"/>
</dbReference>
<protein>
    <submittedName>
        <fullName evidence="3">Glutathione S-transferase</fullName>
    </submittedName>
</protein>
<evidence type="ECO:0000259" key="2">
    <source>
        <dbReference type="PROSITE" id="PS50405"/>
    </source>
</evidence>
<dbReference type="RefSeq" id="WP_083728432.1">
    <property type="nucleotide sequence ID" value="NZ_FOUD01000009.1"/>
</dbReference>
<dbReference type="Proteomes" id="UP000242847">
    <property type="component" value="Unassembled WGS sequence"/>
</dbReference>
<comment type="caution">
    <text evidence="3">The sequence shown here is derived from an EMBL/GenBank/DDBJ whole genome shotgun (WGS) entry which is preliminary data.</text>
</comment>
<dbReference type="PANTHER" id="PTHR44051">
    <property type="entry name" value="GLUTATHIONE S-TRANSFERASE-RELATED"/>
    <property type="match status" value="1"/>
</dbReference>
<dbReference type="PROSITE" id="PS50404">
    <property type="entry name" value="GST_NTER"/>
    <property type="match status" value="1"/>
</dbReference>
<dbReference type="InterPro" id="IPR036249">
    <property type="entry name" value="Thioredoxin-like_sf"/>
</dbReference>
<dbReference type="InterPro" id="IPR036282">
    <property type="entry name" value="Glutathione-S-Trfase_C_sf"/>
</dbReference>
<feature type="domain" description="GST C-terminal" evidence="2">
    <location>
        <begin position="72"/>
        <end position="203"/>
    </location>
</feature>
<dbReference type="InterPro" id="IPR004045">
    <property type="entry name" value="Glutathione_S-Trfase_N"/>
</dbReference>
<dbReference type="SFLD" id="SFLDG01150">
    <property type="entry name" value="Main.1:_Beta-like"/>
    <property type="match status" value="1"/>
</dbReference>
<evidence type="ECO:0000313" key="3">
    <source>
        <dbReference type="EMBL" id="ONM43100.1"/>
    </source>
</evidence>
<reference evidence="3 4" key="1">
    <citation type="submission" date="2017-01" db="EMBL/GenBank/DDBJ databases">
        <title>Draft genome sequence of Pseudomonas pachastrellae type strain CCUG 46540T from a deep sea.</title>
        <authorList>
            <person name="Gomila M."/>
            <person name="Mulet M."/>
            <person name="Lalucat J."/>
            <person name="Garcia-Valdes E."/>
        </authorList>
    </citation>
    <scope>NUCLEOTIDE SEQUENCE [LARGE SCALE GENOMIC DNA]</scope>
    <source>
        <strain evidence="3 4">CCUG 46540</strain>
    </source>
</reference>
<keyword evidence="4" id="KW-1185">Reference proteome</keyword>
<dbReference type="AlphaFoldDB" id="A0A1S8DEY4"/>
<sequence>MHGLTLYSNPQSRGRLVHWMLEELQMPYETVWIDYGDEIKSAHYRAINPMGKVPALMHGDLLITECAAICAYLADRFPRTQLAPPVDDPRRAAYLRWLFFAAGPLEQAITARKLDWEVPEGRERMVGFGSFEDTLATVQQALLGGPWLCGNHFTAADLYLAAQLGWAMSEGIVPERPGFAEFVATAFERPAAIRAKAFNDQYMAGR</sequence>
<dbReference type="PROSITE" id="PS50405">
    <property type="entry name" value="GST_CTER"/>
    <property type="match status" value="1"/>
</dbReference>
<dbReference type="EMBL" id="MUBC01000036">
    <property type="protein sequence ID" value="ONM43100.1"/>
    <property type="molecule type" value="Genomic_DNA"/>
</dbReference>
<dbReference type="SFLD" id="SFLDG00358">
    <property type="entry name" value="Main_(cytGST)"/>
    <property type="match status" value="1"/>
</dbReference>
<proteinExistence type="predicted"/>
<dbReference type="SUPFAM" id="SSF52833">
    <property type="entry name" value="Thioredoxin-like"/>
    <property type="match status" value="1"/>
</dbReference>
<feature type="domain" description="GST N-terminal" evidence="1">
    <location>
        <begin position="1"/>
        <end position="81"/>
    </location>
</feature>
<dbReference type="Pfam" id="PF13410">
    <property type="entry name" value="GST_C_2"/>
    <property type="match status" value="1"/>
</dbReference>
<dbReference type="PANTHER" id="PTHR44051:SF21">
    <property type="entry name" value="GLUTATHIONE S-TRANSFERASE FAMILY PROTEIN"/>
    <property type="match status" value="1"/>
</dbReference>
<evidence type="ECO:0000313" key="4">
    <source>
        <dbReference type="Proteomes" id="UP000242847"/>
    </source>
</evidence>
<dbReference type="STRING" id="254161.SAMN05216256_109106"/>
<dbReference type="CDD" id="cd03046">
    <property type="entry name" value="GST_N_GTT1_like"/>
    <property type="match status" value="1"/>
</dbReference>
<name>A0A1S8DEY4_9GAMM</name>
<dbReference type="SFLD" id="SFLDS00019">
    <property type="entry name" value="Glutathione_Transferase_(cytos"/>
    <property type="match status" value="1"/>
</dbReference>